<feature type="transmembrane region" description="Helical" evidence="10">
    <location>
        <begin position="271"/>
        <end position="290"/>
    </location>
</feature>
<dbReference type="GO" id="GO:0005886">
    <property type="term" value="C:plasma membrane"/>
    <property type="evidence" value="ECO:0007669"/>
    <property type="project" value="UniProtKB-SubCell"/>
</dbReference>
<dbReference type="EMBL" id="DVNI01000096">
    <property type="protein sequence ID" value="HIU64534.1"/>
    <property type="molecule type" value="Genomic_DNA"/>
</dbReference>
<dbReference type="GO" id="GO:0015192">
    <property type="term" value="F:L-phenylalanine transmembrane transporter activity"/>
    <property type="evidence" value="ECO:0007669"/>
    <property type="project" value="TreeGrafter"/>
</dbReference>
<dbReference type="AlphaFoldDB" id="A0A9D1SL77"/>
<comment type="caution">
    <text evidence="11">The sequence shown here is derived from an EMBL/GenBank/DDBJ whole genome shotgun (WGS) entry which is preliminary data.</text>
</comment>
<evidence type="ECO:0000256" key="1">
    <source>
        <dbReference type="ARBA" id="ARBA00004651"/>
    </source>
</evidence>
<proteinExistence type="inferred from homology"/>
<evidence type="ECO:0000256" key="7">
    <source>
        <dbReference type="ARBA" id="ARBA00022989"/>
    </source>
</evidence>
<organism evidence="11 12">
    <name type="scientific">Candidatus Avacidaminococcus intestinavium</name>
    <dbReference type="NCBI Taxonomy" id="2840684"/>
    <lineage>
        <taxon>Bacteria</taxon>
        <taxon>Bacillati</taxon>
        <taxon>Bacillota</taxon>
        <taxon>Negativicutes</taxon>
        <taxon>Acidaminococcales</taxon>
        <taxon>Acidaminococcaceae</taxon>
        <taxon>Acidaminococcaceae incertae sedis</taxon>
        <taxon>Candidatus Avacidaminococcus</taxon>
    </lineage>
</organism>
<evidence type="ECO:0000313" key="12">
    <source>
        <dbReference type="Proteomes" id="UP000824099"/>
    </source>
</evidence>
<reference evidence="11" key="1">
    <citation type="submission" date="2020-10" db="EMBL/GenBank/DDBJ databases">
        <authorList>
            <person name="Gilroy R."/>
        </authorList>
    </citation>
    <scope>NUCLEOTIDE SEQUENCE</scope>
    <source>
        <strain evidence="11">CHK160-1198</strain>
    </source>
</reference>
<evidence type="ECO:0000256" key="9">
    <source>
        <dbReference type="ARBA" id="ARBA00037998"/>
    </source>
</evidence>
<dbReference type="InterPro" id="IPR052157">
    <property type="entry name" value="BCAA_transport_permease"/>
</dbReference>
<feature type="transmembrane region" description="Helical" evidence="10">
    <location>
        <begin position="97"/>
        <end position="116"/>
    </location>
</feature>
<feature type="transmembrane region" description="Helical" evidence="10">
    <location>
        <begin position="245"/>
        <end position="265"/>
    </location>
</feature>
<keyword evidence="4" id="KW-0997">Cell inner membrane</keyword>
<keyword evidence="5 10" id="KW-0812">Transmembrane</keyword>
<evidence type="ECO:0000256" key="2">
    <source>
        <dbReference type="ARBA" id="ARBA00022448"/>
    </source>
</evidence>
<name>A0A9D1SL77_9FIRM</name>
<keyword evidence="6" id="KW-0029">Amino-acid transport</keyword>
<keyword evidence="8 10" id="KW-0472">Membrane</keyword>
<evidence type="ECO:0000256" key="6">
    <source>
        <dbReference type="ARBA" id="ARBA00022970"/>
    </source>
</evidence>
<evidence type="ECO:0000313" key="11">
    <source>
        <dbReference type="EMBL" id="HIU64534.1"/>
    </source>
</evidence>
<accession>A0A9D1SL77</accession>
<reference evidence="11" key="2">
    <citation type="journal article" date="2021" name="PeerJ">
        <title>Extensive microbial diversity within the chicken gut microbiome revealed by metagenomics and culture.</title>
        <authorList>
            <person name="Gilroy R."/>
            <person name="Ravi A."/>
            <person name="Getino M."/>
            <person name="Pursley I."/>
            <person name="Horton D.L."/>
            <person name="Alikhan N.F."/>
            <person name="Baker D."/>
            <person name="Gharbi K."/>
            <person name="Hall N."/>
            <person name="Watson M."/>
            <person name="Adriaenssens E.M."/>
            <person name="Foster-Nyarko E."/>
            <person name="Jarju S."/>
            <person name="Secka A."/>
            <person name="Antonio M."/>
            <person name="Oren A."/>
            <person name="Chaudhuri R.R."/>
            <person name="La Ragione R."/>
            <person name="Hildebrand F."/>
            <person name="Pallen M.J."/>
        </authorList>
    </citation>
    <scope>NUCLEOTIDE SEQUENCE</scope>
    <source>
        <strain evidence="11">CHK160-1198</strain>
    </source>
</reference>
<dbReference type="CDD" id="cd06582">
    <property type="entry name" value="TM_PBP1_LivH_like"/>
    <property type="match status" value="1"/>
</dbReference>
<dbReference type="GO" id="GO:1903806">
    <property type="term" value="P:L-isoleucine import across plasma membrane"/>
    <property type="evidence" value="ECO:0007669"/>
    <property type="project" value="TreeGrafter"/>
</dbReference>
<evidence type="ECO:0000256" key="10">
    <source>
        <dbReference type="SAM" id="Phobius"/>
    </source>
</evidence>
<dbReference type="InterPro" id="IPR001851">
    <property type="entry name" value="ABC_transp_permease"/>
</dbReference>
<dbReference type="PANTHER" id="PTHR11795">
    <property type="entry name" value="BRANCHED-CHAIN AMINO ACID TRANSPORT SYSTEM PERMEASE PROTEIN LIVH"/>
    <property type="match status" value="1"/>
</dbReference>
<dbReference type="Proteomes" id="UP000824099">
    <property type="component" value="Unassembled WGS sequence"/>
</dbReference>
<protein>
    <submittedName>
        <fullName evidence="11">Branched-chain amino acid ABC transporter permease</fullName>
    </submittedName>
</protein>
<dbReference type="Pfam" id="PF02653">
    <property type="entry name" value="BPD_transp_2"/>
    <property type="match status" value="1"/>
</dbReference>
<feature type="transmembrane region" description="Helical" evidence="10">
    <location>
        <begin position="67"/>
        <end position="85"/>
    </location>
</feature>
<keyword evidence="3" id="KW-1003">Cell membrane</keyword>
<evidence type="ECO:0000256" key="5">
    <source>
        <dbReference type="ARBA" id="ARBA00022692"/>
    </source>
</evidence>
<keyword evidence="7 10" id="KW-1133">Transmembrane helix</keyword>
<comment type="similarity">
    <text evidence="9">Belongs to the binding-protein-dependent transport system permease family. LivHM subfamily.</text>
</comment>
<dbReference type="GO" id="GO:0015190">
    <property type="term" value="F:L-leucine transmembrane transporter activity"/>
    <property type="evidence" value="ECO:0007669"/>
    <property type="project" value="TreeGrafter"/>
</dbReference>
<feature type="transmembrane region" description="Helical" evidence="10">
    <location>
        <begin position="218"/>
        <end position="238"/>
    </location>
</feature>
<feature type="transmembrane region" description="Helical" evidence="10">
    <location>
        <begin position="19"/>
        <end position="37"/>
    </location>
</feature>
<dbReference type="GO" id="GO:0015188">
    <property type="term" value="F:L-isoleucine transmembrane transporter activity"/>
    <property type="evidence" value="ECO:0007669"/>
    <property type="project" value="TreeGrafter"/>
</dbReference>
<comment type="subcellular location">
    <subcellularLocation>
        <location evidence="1">Cell membrane</location>
        <topology evidence="1">Multi-pass membrane protein</topology>
    </subcellularLocation>
</comment>
<sequence>MSGASFAQHLVNGISLGSLYAMIAIGYTMVYGILLMINFAHGDIVMMACYFAFFGITVFKIPWYLTFVGVIIATVLLGVLIERAAYRPLRTAPKNSVLISAIGASFLLENLANYLFSGRPLRFPEIEVLAQNIEIAGTQVQAISLIIPVVTIICLVILLHVVNKTKIGMSMRAVSKDYEIARVMGINIDNVISMTFAIGSILAAIGAIMWGIRYPGITPMLGVMPGLKCFIAAVIGGVGNIKGAVLGGFILGLGEILIVAFFPQLSGYRDAFAFIVLIVILFYKPTGLLGEKTTEKV</sequence>
<dbReference type="GO" id="GO:0042941">
    <property type="term" value="P:D-alanine transmembrane transport"/>
    <property type="evidence" value="ECO:0007669"/>
    <property type="project" value="TreeGrafter"/>
</dbReference>
<evidence type="ECO:0000256" key="3">
    <source>
        <dbReference type="ARBA" id="ARBA00022475"/>
    </source>
</evidence>
<gene>
    <name evidence="11" type="ORF">IAB06_05835</name>
</gene>
<keyword evidence="2" id="KW-0813">Transport</keyword>
<feature type="transmembrane region" description="Helical" evidence="10">
    <location>
        <begin position="191"/>
        <end position="212"/>
    </location>
</feature>
<dbReference type="GO" id="GO:0005304">
    <property type="term" value="F:L-valine transmembrane transporter activity"/>
    <property type="evidence" value="ECO:0007669"/>
    <property type="project" value="TreeGrafter"/>
</dbReference>
<dbReference type="GO" id="GO:0015808">
    <property type="term" value="P:L-alanine transport"/>
    <property type="evidence" value="ECO:0007669"/>
    <property type="project" value="TreeGrafter"/>
</dbReference>
<feature type="transmembrane region" description="Helical" evidence="10">
    <location>
        <begin position="142"/>
        <end position="162"/>
    </location>
</feature>
<evidence type="ECO:0000256" key="4">
    <source>
        <dbReference type="ARBA" id="ARBA00022519"/>
    </source>
</evidence>
<evidence type="ECO:0000256" key="8">
    <source>
        <dbReference type="ARBA" id="ARBA00023136"/>
    </source>
</evidence>
<dbReference type="PANTHER" id="PTHR11795:SF371">
    <property type="entry name" value="HIGH-AFFINITY BRANCHED-CHAIN AMINO ACID TRANSPORT SYSTEM PERMEASE PROTEIN LIVH"/>
    <property type="match status" value="1"/>
</dbReference>